<feature type="region of interest" description="Disordered" evidence="2">
    <location>
        <begin position="13"/>
        <end position="98"/>
    </location>
</feature>
<feature type="compositionally biased region" description="Gly residues" evidence="2">
    <location>
        <begin position="41"/>
        <end position="51"/>
    </location>
</feature>
<protein>
    <recommendedName>
        <fullName evidence="3">SAC3/GANP/THP3 conserved domain-containing protein</fullName>
    </recommendedName>
</protein>
<dbReference type="AlphaFoldDB" id="A0A8H7BZB5"/>
<evidence type="ECO:0000259" key="3">
    <source>
        <dbReference type="Pfam" id="PF03399"/>
    </source>
</evidence>
<dbReference type="EMBL" id="JABAYA010000031">
    <property type="protein sequence ID" value="KAF7728825.1"/>
    <property type="molecule type" value="Genomic_DNA"/>
</dbReference>
<dbReference type="PANTHER" id="PTHR12436">
    <property type="entry name" value="80 KDA MCM3-ASSOCIATED PROTEIN"/>
    <property type="match status" value="1"/>
</dbReference>
<organism evidence="4 5">
    <name type="scientific">Apophysomyces ossiformis</name>
    <dbReference type="NCBI Taxonomy" id="679940"/>
    <lineage>
        <taxon>Eukaryota</taxon>
        <taxon>Fungi</taxon>
        <taxon>Fungi incertae sedis</taxon>
        <taxon>Mucoromycota</taxon>
        <taxon>Mucoromycotina</taxon>
        <taxon>Mucoromycetes</taxon>
        <taxon>Mucorales</taxon>
        <taxon>Mucorineae</taxon>
        <taxon>Mucoraceae</taxon>
        <taxon>Apophysomyces</taxon>
    </lineage>
</organism>
<gene>
    <name evidence="4" type="ORF">EC973_005451</name>
</gene>
<reference evidence="4" key="1">
    <citation type="submission" date="2020-01" db="EMBL/GenBank/DDBJ databases">
        <title>Genome Sequencing of Three Apophysomyces-Like Fungal Strains Confirms a Novel Fungal Genus in the Mucoromycota with divergent Burkholderia-like Endosymbiotic Bacteria.</title>
        <authorList>
            <person name="Stajich J.E."/>
            <person name="Macias A.M."/>
            <person name="Carter-House D."/>
            <person name="Lovett B."/>
            <person name="Kasson L.R."/>
            <person name="Berry K."/>
            <person name="Grigoriev I."/>
            <person name="Chang Y."/>
            <person name="Spatafora J."/>
            <person name="Kasson M.T."/>
        </authorList>
    </citation>
    <scope>NUCLEOTIDE SEQUENCE</scope>
    <source>
        <strain evidence="4">NRRL A-21654</strain>
    </source>
</reference>
<sequence>MFAGVKASAFFIDKRNNENNGRFGDPKKQQHQQRQQSSPRGGRGGGRGGLGNRSSFKNKTWVRSQPDLMEDLSASQPSRKGTMSPAERATRFGQTNQSALYDQLKRNRVLERRQAIEQGFIADPDIPRRLEDAIEFKGTCQTMCPDFEIIEREIQHGLDALEMDEAGNADPDKMVKAYRRSAAGNEQPLPSDVRPPPVLEKTLDYLISDILSSYSLEKCHSFIRDRTRSIRQDFTLQNIRGLSAIKVHERIARFHILSFHEMCELGDEKFSEQQETEQLRKVLLSLMEFYDDLREEEIETENEAEFRAYYLITHIRDQDVARQTMSLPPHLFFHPYIQRALQFYGLAQRNNEILQTASRRHKPENIEASQNFYSKFFKLIRDPGTPFLMSCMLEWHFPEVRKGALKAMNTAYNKAHSGVPVERVRQVLAYDTSEHLLEEVEIYGLPVDMSLEEPYIRFGQKHFTSKAPYFIEPLSNPKPRQSMIVEKKKNGRSLVDIINAENVDAVVPQTSSILATPVAIPLAVDIEALEEEQRRLDAEKLAMQRAKEIESQREAEQKARIQAEEEERRRLEHLREMEMLQKEIAARQREREKEEALKQAEEARRRREEAERLALMKAEMDKQRREAAEEAAFKERLLREKAERELERSRIHATLTELSNKWFNELLETTINEHAEITATKCYQRMRRLRHMTGQWVERVRSRIEKRHKRVARRNQLWHFQQRVTVAQTLTTAKCADQNAKRKATDAIQAELKSLRVCNQIVESKDHSVWETENFAEVVYPLIKTKIKEFEPLREDTSTKSTWQMWIQIANREESAAVWFEHKFGLDREFSRRMEHYDVCNIVVRSVAPGDQLNAQAVEEIGAVVFSLSEMKDARIDDSDK</sequence>
<proteinExistence type="predicted"/>
<dbReference type="GO" id="GO:0070390">
    <property type="term" value="C:transcription export complex 2"/>
    <property type="evidence" value="ECO:0007669"/>
    <property type="project" value="TreeGrafter"/>
</dbReference>
<evidence type="ECO:0000256" key="1">
    <source>
        <dbReference type="SAM" id="Coils"/>
    </source>
</evidence>
<dbReference type="PANTHER" id="PTHR12436:SF3">
    <property type="entry name" value="GERMINAL-CENTER ASSOCIATED NUCLEAR PROTEIN"/>
    <property type="match status" value="1"/>
</dbReference>
<keyword evidence="5" id="KW-1185">Reference proteome</keyword>
<evidence type="ECO:0000313" key="4">
    <source>
        <dbReference type="EMBL" id="KAF7728825.1"/>
    </source>
</evidence>
<dbReference type="InterPro" id="IPR045107">
    <property type="entry name" value="SAC3/GANP/THP3"/>
</dbReference>
<dbReference type="GO" id="GO:0006406">
    <property type="term" value="P:mRNA export from nucleus"/>
    <property type="evidence" value="ECO:0007669"/>
    <property type="project" value="TreeGrafter"/>
</dbReference>
<evidence type="ECO:0000256" key="2">
    <source>
        <dbReference type="SAM" id="MobiDB-lite"/>
    </source>
</evidence>
<feature type="domain" description="SAC3/GANP/THP3 conserved" evidence="3">
    <location>
        <begin position="143"/>
        <end position="448"/>
    </location>
</feature>
<keyword evidence="1" id="KW-0175">Coiled coil</keyword>
<dbReference type="InterPro" id="IPR005062">
    <property type="entry name" value="SAC3/GANP/THP3_conserved"/>
</dbReference>
<dbReference type="Proteomes" id="UP000605846">
    <property type="component" value="Unassembled WGS sequence"/>
</dbReference>
<evidence type="ECO:0000313" key="5">
    <source>
        <dbReference type="Proteomes" id="UP000605846"/>
    </source>
</evidence>
<dbReference type="Pfam" id="PF03399">
    <property type="entry name" value="SAC3_GANP"/>
    <property type="match status" value="1"/>
</dbReference>
<comment type="caution">
    <text evidence="4">The sequence shown here is derived from an EMBL/GenBank/DDBJ whole genome shotgun (WGS) entry which is preliminary data.</text>
</comment>
<feature type="coiled-coil region" evidence="1">
    <location>
        <begin position="526"/>
        <end position="645"/>
    </location>
</feature>
<dbReference type="GO" id="GO:0005737">
    <property type="term" value="C:cytoplasm"/>
    <property type="evidence" value="ECO:0007669"/>
    <property type="project" value="TreeGrafter"/>
</dbReference>
<name>A0A8H7BZB5_9FUNG</name>
<dbReference type="OrthoDB" id="264795at2759"/>
<accession>A0A8H7BZB5</accession>
<dbReference type="Gene3D" id="1.25.40.990">
    <property type="match status" value="1"/>
</dbReference>